<protein>
    <submittedName>
        <fullName evidence="1">Uncharacterized protein</fullName>
    </submittedName>
</protein>
<name>A0A1Y1BXJ0_9BURK</name>
<reference evidence="1 2" key="1">
    <citation type="journal article" date="2017" name="Genome Announc.">
        <title>Complete Genome Sequence of Burkholderia stabilis FERMP-21014.</title>
        <authorList>
            <person name="Konishi K."/>
            <person name="Kumagai T."/>
            <person name="Sakasegawa S."/>
            <person name="Tamura T."/>
        </authorList>
    </citation>
    <scope>NUCLEOTIDE SEQUENCE [LARGE SCALE GENOMIC DNA]</scope>
    <source>
        <strain evidence="1 2">FERMP-21014</strain>
    </source>
</reference>
<proteinExistence type="predicted"/>
<dbReference type="Proteomes" id="UP000218432">
    <property type="component" value="Chromosome 2"/>
</dbReference>
<evidence type="ECO:0000313" key="2">
    <source>
        <dbReference type="Proteomes" id="UP000218432"/>
    </source>
</evidence>
<dbReference type="EMBL" id="AP018112">
    <property type="protein sequence ID" value="BAX62999.1"/>
    <property type="molecule type" value="Genomic_DNA"/>
</dbReference>
<evidence type="ECO:0000313" key="1">
    <source>
        <dbReference type="EMBL" id="BAX62999.1"/>
    </source>
</evidence>
<sequence length="83" mass="9218">MRGLVVARALDVDHARIMCAIALLSGRNDVCFHYVSMIDQDDKPSGRPLSRTSTFRVAIARIGPYLHRQERICVCAAAIGMFI</sequence>
<accession>A0A1Y1BXJ0</accession>
<gene>
    <name evidence="1" type="ORF">BSFP_058670</name>
</gene>
<dbReference type="AlphaFoldDB" id="A0A1Y1BXJ0"/>
<organism evidence="1 2">
    <name type="scientific">Burkholderia stabilis</name>
    <dbReference type="NCBI Taxonomy" id="95485"/>
    <lineage>
        <taxon>Bacteria</taxon>
        <taxon>Pseudomonadati</taxon>
        <taxon>Pseudomonadota</taxon>
        <taxon>Betaproteobacteria</taxon>
        <taxon>Burkholderiales</taxon>
        <taxon>Burkholderiaceae</taxon>
        <taxon>Burkholderia</taxon>
        <taxon>Burkholderia cepacia complex</taxon>
    </lineage>
</organism>